<dbReference type="OrthoDB" id="5340195at2759"/>
<organism evidence="4">
    <name type="scientific">Chaetomium thermophilum (strain DSM 1495 / CBS 144.50 / IMI 039719)</name>
    <name type="common">Thermochaetoides thermophila</name>
    <dbReference type="NCBI Taxonomy" id="759272"/>
    <lineage>
        <taxon>Eukaryota</taxon>
        <taxon>Fungi</taxon>
        <taxon>Dikarya</taxon>
        <taxon>Ascomycota</taxon>
        <taxon>Pezizomycotina</taxon>
        <taxon>Sordariomycetes</taxon>
        <taxon>Sordariomycetidae</taxon>
        <taxon>Sordariales</taxon>
        <taxon>Chaetomiaceae</taxon>
        <taxon>Thermochaetoides</taxon>
    </lineage>
</organism>
<name>G0S461_CHATD</name>
<gene>
    <name evidence="3" type="ORF">CTHT_0030820</name>
</gene>
<feature type="region of interest" description="Disordered" evidence="1">
    <location>
        <begin position="1"/>
        <end position="58"/>
    </location>
</feature>
<reference evidence="3 4" key="1">
    <citation type="journal article" date="2011" name="Cell">
        <title>Insight into structure and assembly of the nuclear pore complex by utilizing the genome of a eukaryotic thermophile.</title>
        <authorList>
            <person name="Amlacher S."/>
            <person name="Sarges P."/>
            <person name="Flemming D."/>
            <person name="van Noort V."/>
            <person name="Kunze R."/>
            <person name="Devos D.P."/>
            <person name="Arumugam M."/>
            <person name="Bork P."/>
            <person name="Hurt E."/>
        </authorList>
    </citation>
    <scope>NUCLEOTIDE SEQUENCE [LARGE SCALE GENOMIC DNA]</scope>
    <source>
        <strain evidence="4">DSM 1495 / CBS 144.50 / IMI 039719</strain>
    </source>
</reference>
<evidence type="ECO:0000256" key="1">
    <source>
        <dbReference type="SAM" id="MobiDB-lite"/>
    </source>
</evidence>
<feature type="transmembrane region" description="Helical" evidence="2">
    <location>
        <begin position="213"/>
        <end position="230"/>
    </location>
</feature>
<keyword evidence="2" id="KW-0812">Transmembrane</keyword>
<feature type="transmembrane region" description="Helical" evidence="2">
    <location>
        <begin position="173"/>
        <end position="193"/>
    </location>
</feature>
<dbReference type="HOGENOM" id="CLU_008809_0_0_1"/>
<dbReference type="RefSeq" id="XP_006693531.1">
    <property type="nucleotide sequence ID" value="XM_006693468.1"/>
</dbReference>
<dbReference type="KEGG" id="cthr:CTHT_0030820"/>
<feature type="region of interest" description="Disordered" evidence="1">
    <location>
        <begin position="1114"/>
        <end position="1143"/>
    </location>
</feature>
<dbReference type="GeneID" id="18257120"/>
<dbReference type="AlphaFoldDB" id="G0S461"/>
<dbReference type="EMBL" id="GL988041">
    <property type="protein sequence ID" value="EGS21235.1"/>
    <property type="molecule type" value="Genomic_DNA"/>
</dbReference>
<sequence>MEQQSLPEQSPPAYFNNRYHHQGIYPSPPGEERRPWDFDSPTAYLGAQTSPSSPPTAAYGVPYIPFPRPRQDLGAGENTPTSSVGLGIDAVAPSPGYPLNPLKSIRDPYQLDSNESYDQSKGRIFQSERLLSSPEDIAAHGQHYPDVNRSRRHPNSSRSFPPSWRWRWVGSAWPLYSTFCLGIIFAGCHHSLYDRLDGREATDQINMIRWGGLFSYLSKACLVASVVFTYRQQIWATVRRKALNLKTIDSLFAAVDEPAALLNKDFLKEAKLAVTLAILVWLFPLTVILTPATLTVGPIELKNDSAICYGVRTLNFENEMHKNWRKEDRIRGYRGVSVSLWNCTLPDSDQFPDEPFNNTYFDYWTGSSFQIDLVMSRSALMGTVIPMSNVALETCGPGWNCTYNISFTGPGYKCEELARGAQLDEEKMRKKGVPFNTSDLIPRGNFSYIAHTKLGDYSPQQMENYTEGTPGAPNITPPWPENFGAFRTEPLLWIGYSIATPKGSDNGTKKPPTEKSDSRWNIAFEASVHRCEHWLAEYTVQFNQTLETQTTKVIKRKFLHRIIDTEYLPDKPANDGTWDNTTAVPESNYVFPLDVERYRLIAAYHSVGSIFRRFLNGTIQYFPYANPATDITKTNLINKDIYLPWPNLIENIQHLYENMTLSMLSDPELVAVSWAHNRSRSGVTEKALEPYNTTGYNCTKTRIVNAYIYNRRDLWIAYTIAIVVTLLSVILGAASLAQNNHHVRDVHVSSIVAATRAPCLDSLPWKSSKWGEVPKEIMETRLGYGVIVDSGPNGTPALGRVNTDGNAISGKVYYGFAPPEVLKVNRSPTSSPPPSEPPKEEFMIEGVEHDDKYRMVEDELLAMAGQFTRHLHAAEYQRLKDLSRSKNAEAIHNISRPITAKMSDLVKRRYAALDTAAKQQKGLTQILGKRKDRECSVSPKKPIATALQDLLESPRNQIVPVPLPLPRTTSRHRDRSPSMSLRATISRVQGGSTIPSAAGDRKDAYVSKFTHEATSATNDGDLDVPACRASKMVSLPSGTSQTSRTAKSPGLGQLIHRTELSPSTNPFTQFSAKTGRVRTLQEIWKETSNRSTVKQEPEDEEEDFFARLRARRVEQRRRREAKRQELKANPESQPTKLDEIPFI</sequence>
<keyword evidence="4" id="KW-1185">Reference proteome</keyword>
<proteinExistence type="predicted"/>
<evidence type="ECO:0000313" key="3">
    <source>
        <dbReference type="EMBL" id="EGS21235.1"/>
    </source>
</evidence>
<dbReference type="Proteomes" id="UP000008066">
    <property type="component" value="Unassembled WGS sequence"/>
</dbReference>
<protein>
    <submittedName>
        <fullName evidence="3">Uncharacterized protein</fullName>
    </submittedName>
</protein>
<evidence type="ECO:0000256" key="2">
    <source>
        <dbReference type="SAM" id="Phobius"/>
    </source>
</evidence>
<keyword evidence="2" id="KW-1133">Transmembrane helix</keyword>
<evidence type="ECO:0000313" key="4">
    <source>
        <dbReference type="Proteomes" id="UP000008066"/>
    </source>
</evidence>
<dbReference type="PANTHER" id="PTHR35041">
    <property type="entry name" value="MEDIATOR OF RNA POLYMERASE II TRANSCRIPTION SUBUNIT 1"/>
    <property type="match status" value="1"/>
</dbReference>
<dbReference type="PANTHER" id="PTHR35041:SF3">
    <property type="entry name" value="FORMYLMETHIONINE DEFORMYLASE-LIKE PROTEIN"/>
    <property type="match status" value="1"/>
</dbReference>
<feature type="transmembrane region" description="Helical" evidence="2">
    <location>
        <begin position="715"/>
        <end position="737"/>
    </location>
</feature>
<keyword evidence="2" id="KW-0472">Membrane</keyword>
<feature type="transmembrane region" description="Helical" evidence="2">
    <location>
        <begin position="272"/>
        <end position="294"/>
    </location>
</feature>
<dbReference type="eggNOG" id="ENOG502RX75">
    <property type="taxonomic scope" value="Eukaryota"/>
</dbReference>
<accession>G0S461</accession>